<organism evidence="1 2">
    <name type="scientific">Moniliophthora roreri</name>
    <name type="common">Frosty pod rot fungus</name>
    <name type="synonym">Monilia roreri</name>
    <dbReference type="NCBI Taxonomy" id="221103"/>
    <lineage>
        <taxon>Eukaryota</taxon>
        <taxon>Fungi</taxon>
        <taxon>Dikarya</taxon>
        <taxon>Basidiomycota</taxon>
        <taxon>Agaricomycotina</taxon>
        <taxon>Agaricomycetes</taxon>
        <taxon>Agaricomycetidae</taxon>
        <taxon>Agaricales</taxon>
        <taxon>Marasmiineae</taxon>
        <taxon>Marasmiaceae</taxon>
        <taxon>Moniliophthora</taxon>
    </lineage>
</organism>
<accession>A0A0W0F0Y4</accession>
<proteinExistence type="predicted"/>
<sequence length="68" mass="7752">MIAIMTMNHTTISEESVDELAQEYDRDAQLLFVGADPRKARLLSLETEDDMPDTSYDYDMELYGNGES</sequence>
<protein>
    <submittedName>
        <fullName evidence="1">Uncharacterized protein</fullName>
    </submittedName>
</protein>
<dbReference type="EMBL" id="LATX01002401">
    <property type="protein sequence ID" value="KTB30000.1"/>
    <property type="molecule type" value="Genomic_DNA"/>
</dbReference>
<evidence type="ECO:0000313" key="2">
    <source>
        <dbReference type="Proteomes" id="UP000054988"/>
    </source>
</evidence>
<evidence type="ECO:0000313" key="1">
    <source>
        <dbReference type="EMBL" id="KTB30000.1"/>
    </source>
</evidence>
<gene>
    <name evidence="1" type="ORF">WG66_17422</name>
</gene>
<name>A0A0W0F0Y4_MONRR</name>
<dbReference type="AlphaFoldDB" id="A0A0W0F0Y4"/>
<comment type="caution">
    <text evidence="1">The sequence shown here is derived from an EMBL/GenBank/DDBJ whole genome shotgun (WGS) entry which is preliminary data.</text>
</comment>
<reference evidence="1 2" key="1">
    <citation type="submission" date="2015-12" db="EMBL/GenBank/DDBJ databases">
        <title>Draft genome sequence of Moniliophthora roreri, the causal agent of frosty pod rot of cacao.</title>
        <authorList>
            <person name="Aime M.C."/>
            <person name="Diaz-Valderrama J.R."/>
            <person name="Kijpornyongpan T."/>
            <person name="Phillips-Mora W."/>
        </authorList>
    </citation>
    <scope>NUCLEOTIDE SEQUENCE [LARGE SCALE GENOMIC DNA]</scope>
    <source>
        <strain evidence="1 2">MCA 2952</strain>
    </source>
</reference>
<dbReference type="Proteomes" id="UP000054988">
    <property type="component" value="Unassembled WGS sequence"/>
</dbReference>